<dbReference type="EC" id="1.14.19.50" evidence="9"/>
<dbReference type="EMBL" id="CM007381">
    <property type="protein sequence ID" value="ONK80844.1"/>
    <property type="molecule type" value="Genomic_DNA"/>
</dbReference>
<dbReference type="Gramene" id="ONK80844">
    <property type="protein sequence ID" value="ONK80844"/>
    <property type="gene ID" value="A4U43_C01F22410"/>
</dbReference>
<dbReference type="GO" id="GO:0004497">
    <property type="term" value="F:monooxygenase activity"/>
    <property type="evidence" value="ECO:0007669"/>
    <property type="project" value="InterPro"/>
</dbReference>
<keyword evidence="5" id="KW-1133">Transmembrane helix</keyword>
<dbReference type="GO" id="GO:0016020">
    <property type="term" value="C:membrane"/>
    <property type="evidence" value="ECO:0007669"/>
    <property type="project" value="UniProtKB-SubCell"/>
</dbReference>
<dbReference type="InterPro" id="IPR036396">
    <property type="entry name" value="Cyt_P450_sf"/>
</dbReference>
<evidence type="ECO:0000256" key="3">
    <source>
        <dbReference type="ARBA" id="ARBA00022692"/>
    </source>
</evidence>
<organism evidence="12 13">
    <name type="scientific">Asparagus officinalis</name>
    <name type="common">Garden asparagus</name>
    <dbReference type="NCBI Taxonomy" id="4686"/>
    <lineage>
        <taxon>Eukaryota</taxon>
        <taxon>Viridiplantae</taxon>
        <taxon>Streptophyta</taxon>
        <taxon>Embryophyta</taxon>
        <taxon>Tracheophyta</taxon>
        <taxon>Spermatophyta</taxon>
        <taxon>Magnoliopsida</taxon>
        <taxon>Liliopsida</taxon>
        <taxon>Asparagales</taxon>
        <taxon>Asparagaceae</taxon>
        <taxon>Asparagoideae</taxon>
        <taxon>Asparagus</taxon>
    </lineage>
</organism>
<dbReference type="Proteomes" id="UP000243459">
    <property type="component" value="Chromosome 1"/>
</dbReference>
<dbReference type="SUPFAM" id="SSF48264">
    <property type="entry name" value="Cytochrome P450"/>
    <property type="match status" value="1"/>
</dbReference>
<keyword evidence="7" id="KW-0408">Iron</keyword>
<evidence type="ECO:0000256" key="10">
    <source>
        <dbReference type="ARBA" id="ARBA00048529"/>
    </source>
</evidence>
<evidence type="ECO:0000256" key="9">
    <source>
        <dbReference type="ARBA" id="ARBA00039071"/>
    </source>
</evidence>
<evidence type="ECO:0000256" key="1">
    <source>
        <dbReference type="ARBA" id="ARBA00004167"/>
    </source>
</evidence>
<name>A0A5P1FS43_ASPOF</name>
<dbReference type="GO" id="GO:0020037">
    <property type="term" value="F:heme binding"/>
    <property type="evidence" value="ECO:0007669"/>
    <property type="project" value="InterPro"/>
</dbReference>
<evidence type="ECO:0000256" key="5">
    <source>
        <dbReference type="ARBA" id="ARBA00022989"/>
    </source>
</evidence>
<evidence type="ECO:0000313" key="12">
    <source>
        <dbReference type="EMBL" id="ONK80844.1"/>
    </source>
</evidence>
<keyword evidence="8" id="KW-0472">Membrane</keyword>
<evidence type="ECO:0000256" key="6">
    <source>
        <dbReference type="ARBA" id="ARBA00023002"/>
    </source>
</evidence>
<dbReference type="PRINTS" id="PR00463">
    <property type="entry name" value="EP450I"/>
</dbReference>
<comment type="subcellular location">
    <subcellularLocation>
        <location evidence="1">Membrane</location>
        <topology evidence="1">Single-pass membrane protein</topology>
    </subcellularLocation>
</comment>
<dbReference type="PANTHER" id="PTHR24296">
    <property type="entry name" value="CYTOCHROME P450"/>
    <property type="match status" value="1"/>
</dbReference>
<gene>
    <name evidence="12" type="ORF">A4U43_C01F22410</name>
</gene>
<proteinExistence type="inferred from homology"/>
<dbReference type="OMA" id="RITNDIF"/>
<dbReference type="AlphaFoldDB" id="A0A5P1FS43"/>
<reference evidence="13" key="1">
    <citation type="journal article" date="2017" name="Nat. Commun.">
        <title>The asparagus genome sheds light on the origin and evolution of a young Y chromosome.</title>
        <authorList>
            <person name="Harkess A."/>
            <person name="Zhou J."/>
            <person name="Xu C."/>
            <person name="Bowers J.E."/>
            <person name="Van der Hulst R."/>
            <person name="Ayyampalayam S."/>
            <person name="Mercati F."/>
            <person name="Riccardi P."/>
            <person name="McKain M.R."/>
            <person name="Kakrana A."/>
            <person name="Tang H."/>
            <person name="Ray J."/>
            <person name="Groenendijk J."/>
            <person name="Arikit S."/>
            <person name="Mathioni S.M."/>
            <person name="Nakano M."/>
            <person name="Shan H."/>
            <person name="Telgmann-Rauber A."/>
            <person name="Kanno A."/>
            <person name="Yue Z."/>
            <person name="Chen H."/>
            <person name="Li W."/>
            <person name="Chen Y."/>
            <person name="Xu X."/>
            <person name="Zhang Y."/>
            <person name="Luo S."/>
            <person name="Chen H."/>
            <person name="Gao J."/>
            <person name="Mao Z."/>
            <person name="Pires J.C."/>
            <person name="Luo M."/>
            <person name="Kudrna D."/>
            <person name="Wing R.A."/>
            <person name="Meyers B.C."/>
            <person name="Yi K."/>
            <person name="Kong H."/>
            <person name="Lavrijsen P."/>
            <person name="Sunseri F."/>
            <person name="Falavigna A."/>
            <person name="Ye Y."/>
            <person name="Leebens-Mack J.H."/>
            <person name="Chen G."/>
        </authorList>
    </citation>
    <scope>NUCLEOTIDE SEQUENCE [LARGE SCALE GENOMIC DNA]</scope>
    <source>
        <strain evidence="13">cv. DH0086</strain>
    </source>
</reference>
<dbReference type="InterPro" id="IPR001128">
    <property type="entry name" value="Cyt_P450"/>
</dbReference>
<comment type="similarity">
    <text evidence="2">Belongs to the cytochrome P450 family.</text>
</comment>
<keyword evidence="3" id="KW-0812">Transmembrane</keyword>
<keyword evidence="4" id="KW-0479">Metal-binding</keyword>
<comment type="catalytic activity">
    <reaction evidence="11">
        <text>4'-O-methylnorbelladine + reduced [NADPH--hemoprotein reductase] + O2 = (10bR,4aS)-noroxomaritidine + oxidized [NADPH--hemoprotein reductase] + 2 H2O + H(+)</text>
        <dbReference type="Rhea" id="RHEA:51260"/>
        <dbReference type="Rhea" id="RHEA-COMP:11964"/>
        <dbReference type="Rhea" id="RHEA-COMP:11965"/>
        <dbReference type="ChEBI" id="CHEBI:15377"/>
        <dbReference type="ChEBI" id="CHEBI:15378"/>
        <dbReference type="ChEBI" id="CHEBI:15379"/>
        <dbReference type="ChEBI" id="CHEBI:57618"/>
        <dbReference type="ChEBI" id="CHEBI:58210"/>
        <dbReference type="ChEBI" id="CHEBI:133993"/>
        <dbReference type="ChEBI" id="CHEBI:133995"/>
        <dbReference type="EC" id="1.14.19.50"/>
    </reaction>
</comment>
<sequence length="326" mass="36906">MSTPKFRSYVIDASKGKVHKSLIPLLDHFAQNPNKTLDLQDVFMRLSFDITCILVFGVDPACLSIGFPTVPFASAMDDAEEVVFLRHNMPKAWWGLMRKLNIGPEKRLADAVKVLDHFIVKYVNERKEAKRGENGDLITSYLDSEGEIADNGFSNLDIFLRDTVLNLMVAGRDTISSALTWFFYLIAKNPTVEAKILDEIKTQGLEDLGRLVYLHAALCESLRLYPPVPFEHKGVLKPDRLPSGVMVHRNRRVLFSSYAMARMEGVWGKDCSEFRPERWISPETGKVRHEPSFKVRVLEGFVAKPKLSIILHMDGGLAVKVSERED</sequence>
<dbReference type="Gene3D" id="1.10.630.10">
    <property type="entry name" value="Cytochrome P450"/>
    <property type="match status" value="1"/>
</dbReference>
<dbReference type="GO" id="GO:0005506">
    <property type="term" value="F:iron ion binding"/>
    <property type="evidence" value="ECO:0007669"/>
    <property type="project" value="InterPro"/>
</dbReference>
<keyword evidence="13" id="KW-1185">Reference proteome</keyword>
<comment type="catalytic activity">
    <reaction evidence="10">
        <text>4'-O-methylnorbelladine + reduced [NADPH--hemoprotein reductase] + O2 = (10bS,4aR)-noroxomaritidine + oxidized [NADPH--hemoprotein reductase] + 2 H2O + H(+)</text>
        <dbReference type="Rhea" id="RHEA:51264"/>
        <dbReference type="Rhea" id="RHEA-COMP:11964"/>
        <dbReference type="Rhea" id="RHEA-COMP:11965"/>
        <dbReference type="ChEBI" id="CHEBI:15377"/>
        <dbReference type="ChEBI" id="CHEBI:15378"/>
        <dbReference type="ChEBI" id="CHEBI:15379"/>
        <dbReference type="ChEBI" id="CHEBI:57618"/>
        <dbReference type="ChEBI" id="CHEBI:58210"/>
        <dbReference type="ChEBI" id="CHEBI:133993"/>
        <dbReference type="ChEBI" id="CHEBI:133996"/>
        <dbReference type="EC" id="1.14.19.50"/>
    </reaction>
</comment>
<evidence type="ECO:0000313" key="13">
    <source>
        <dbReference type="Proteomes" id="UP000243459"/>
    </source>
</evidence>
<dbReference type="InterPro" id="IPR002401">
    <property type="entry name" value="Cyt_P450_E_grp-I"/>
</dbReference>
<evidence type="ECO:0000256" key="7">
    <source>
        <dbReference type="ARBA" id="ARBA00023004"/>
    </source>
</evidence>
<evidence type="ECO:0000256" key="2">
    <source>
        <dbReference type="ARBA" id="ARBA00010617"/>
    </source>
</evidence>
<dbReference type="Pfam" id="PF00067">
    <property type="entry name" value="p450"/>
    <property type="match status" value="1"/>
</dbReference>
<keyword evidence="6" id="KW-0560">Oxidoreductase</keyword>
<protein>
    <recommendedName>
        <fullName evidence="9">noroxomaritidine synthase</fullName>
        <ecNumber evidence="9">1.14.19.50</ecNumber>
    </recommendedName>
</protein>
<evidence type="ECO:0000256" key="4">
    <source>
        <dbReference type="ARBA" id="ARBA00022723"/>
    </source>
</evidence>
<dbReference type="GO" id="GO:0016705">
    <property type="term" value="F:oxidoreductase activity, acting on paired donors, with incorporation or reduction of molecular oxygen"/>
    <property type="evidence" value="ECO:0007669"/>
    <property type="project" value="InterPro"/>
</dbReference>
<evidence type="ECO:0000256" key="11">
    <source>
        <dbReference type="ARBA" id="ARBA00049170"/>
    </source>
</evidence>
<accession>A0A5P1FS43</accession>
<evidence type="ECO:0000256" key="8">
    <source>
        <dbReference type="ARBA" id="ARBA00023136"/>
    </source>
</evidence>
<dbReference type="PRINTS" id="PR00385">
    <property type="entry name" value="P450"/>
</dbReference>